<dbReference type="PANTHER" id="PTHR43381">
    <property type="entry name" value="TRANSLATION INITIATION FACTOR IF-2-RELATED"/>
    <property type="match status" value="1"/>
</dbReference>
<evidence type="ECO:0000256" key="1">
    <source>
        <dbReference type="ARBA" id="ARBA00007733"/>
    </source>
</evidence>
<feature type="compositionally biased region" description="Basic and acidic residues" evidence="10">
    <location>
        <begin position="334"/>
        <end position="347"/>
    </location>
</feature>
<evidence type="ECO:0000256" key="5">
    <source>
        <dbReference type="ARBA" id="ARBA00022917"/>
    </source>
</evidence>
<dbReference type="InterPro" id="IPR005225">
    <property type="entry name" value="Small_GTP-bd"/>
</dbReference>
<feature type="region of interest" description="G-domain" evidence="7">
    <location>
        <begin position="536"/>
        <end position="684"/>
    </location>
</feature>
<dbReference type="InterPro" id="IPR009000">
    <property type="entry name" value="Transl_B-barrel_sf"/>
</dbReference>
<feature type="coiled-coil region" evidence="9">
    <location>
        <begin position="496"/>
        <end position="527"/>
    </location>
</feature>
<feature type="compositionally biased region" description="Gly residues" evidence="10">
    <location>
        <begin position="227"/>
        <end position="236"/>
    </location>
</feature>
<feature type="compositionally biased region" description="Basic and acidic residues" evidence="10">
    <location>
        <begin position="383"/>
        <end position="392"/>
    </location>
</feature>
<feature type="region of interest" description="Disordered" evidence="10">
    <location>
        <begin position="33"/>
        <end position="446"/>
    </location>
</feature>
<dbReference type="EMBL" id="JAJKFW010000024">
    <property type="protein sequence ID" value="MCC9643383.1"/>
    <property type="molecule type" value="Genomic_DNA"/>
</dbReference>
<evidence type="ECO:0000256" key="3">
    <source>
        <dbReference type="ARBA" id="ARBA00022540"/>
    </source>
</evidence>
<comment type="similarity">
    <text evidence="1 7 8">Belongs to the TRAFAC class translation factor GTPase superfamily. Classic translation factor GTPase family. IF-2 subfamily.</text>
</comment>
<evidence type="ECO:0000256" key="2">
    <source>
        <dbReference type="ARBA" id="ARBA00020675"/>
    </source>
</evidence>
<dbReference type="NCBIfam" id="TIGR00231">
    <property type="entry name" value="small_GTP"/>
    <property type="match status" value="1"/>
</dbReference>
<reference evidence="12" key="1">
    <citation type="submission" date="2021-11" db="EMBL/GenBank/DDBJ databases">
        <title>Genome sequence.</title>
        <authorList>
            <person name="Sun Q."/>
        </authorList>
    </citation>
    <scope>NUCLEOTIDE SEQUENCE</scope>
    <source>
        <strain evidence="12">JC740</strain>
    </source>
</reference>
<dbReference type="Proteomes" id="UP001430306">
    <property type="component" value="Unassembled WGS sequence"/>
</dbReference>
<dbReference type="InterPro" id="IPR027417">
    <property type="entry name" value="P-loop_NTPase"/>
</dbReference>
<evidence type="ECO:0000256" key="8">
    <source>
        <dbReference type="RuleBase" id="RU000644"/>
    </source>
</evidence>
<comment type="caution">
    <text evidence="12">The sequence shown here is derived from an EMBL/GenBank/DDBJ whole genome shotgun (WGS) entry which is preliminary data.</text>
</comment>
<dbReference type="Gene3D" id="1.10.10.2480">
    <property type="match status" value="1"/>
</dbReference>
<dbReference type="PANTHER" id="PTHR43381:SF5">
    <property type="entry name" value="TR-TYPE G DOMAIN-CONTAINING PROTEIN"/>
    <property type="match status" value="1"/>
</dbReference>
<dbReference type="InterPro" id="IPR000795">
    <property type="entry name" value="T_Tr_GTP-bd_dom"/>
</dbReference>
<feature type="compositionally biased region" description="Basic residues" evidence="10">
    <location>
        <begin position="427"/>
        <end position="439"/>
    </location>
</feature>
<evidence type="ECO:0000313" key="13">
    <source>
        <dbReference type="Proteomes" id="UP001430306"/>
    </source>
</evidence>
<dbReference type="Pfam" id="PF00009">
    <property type="entry name" value="GTP_EFTU"/>
    <property type="match status" value="1"/>
</dbReference>
<sequence length="1042" mass="110639">MPVRIYALAKELNLDSKELVDAVKKAGITGKGSALASLSDEEAQQVRGHLAGSAAKSESKPKAAQPTMEKPAAPVAPVRDLGGAAGRKPAAINVGRSSKPTEASEKPAPVAPVRDGGRPTGKPGPIVRTPKLAPAPEAKAPEAPPADNSPKPEVRLPKPGGLSGVTPGSSGRGIGMGAKVDDGSDASNSPAKSSPAAKSDAGERKAPKAPLQAKREPAASDDTASGNDGGNKGGGLASRIANRMGNNSSGRVVPNTPGTPIAPVRSDSAMGGSGGKMRSLDRSRNRGDDAGKGGDAGKGKKREPRIKVNLAQLPNAPSKPAAPTGGSGPAAQKPDIKLTRDVIEGHKQGMKAPLARLEQDEAEKKLRGKKGAEGTGSLAGRGRRVDEEDDKPKKKGLAGMASARAERQRGGGGRRNIGMDRNDRQQGFRRSRPRIRRKGVNTAAPRKDKVQLELPCTVRSFCEAAGISVADVMRTLMGMGMMLNINAEIDFETAELLAAEHDLDIELKAAESLEQELITEIEETEDEPDSLVARPPVVTFLGHVDHGKTSLLDYLIGINVVKGEAGGITQHIRAYKIEKDGRAVTFVDTPGHEAFTEMRARGANVTDIAVLVVAADDGIMPQTEEAISHAKAAEVPIVVAMNKIDLEGVDPNRVMTQLTEHQLTPSEWGGDVEIVRTSATQGTGMDELLETLLTIAELNEYSANPNRSALGVCLEAEQQGDRGVVAKLVVQNGTLRVGDILVCGPAHGRVRAMQDTLTGESITEAGPSTPVSLMGLDTPPGAGDRFHVLKDISQAREIASAREGESSRQSLSGITTKVSFDSFQEMLEDGKLGESEDRVKLNLIIRADARGSLEAIDKELSKFDHPEVEIRVLQRSVGGITLADATLASASDAVILGFNVIPDDKARALAEERSVEIRRYDVIYKLTDDIRALIEGRLKPEERVVELGRALVKQVFTISRVGTIAGCYVAQGSIQRNCRIRVSRDGRVIGDYQLDTLRRIKEDVKEVPRGMECGIRLQGFNDIKQDDVLEAYKIEEVARKLD</sequence>
<dbReference type="InterPro" id="IPR023115">
    <property type="entry name" value="TIF_IF2_dom3"/>
</dbReference>
<dbReference type="InterPro" id="IPR000178">
    <property type="entry name" value="TF_IF2_bacterial-like"/>
</dbReference>
<dbReference type="SUPFAM" id="SSF52156">
    <property type="entry name" value="Initiation factor IF2/eIF5b, domain 3"/>
    <property type="match status" value="1"/>
</dbReference>
<dbReference type="CDD" id="cd03702">
    <property type="entry name" value="IF2_mtIF2_II"/>
    <property type="match status" value="1"/>
</dbReference>
<feature type="compositionally biased region" description="Basic and acidic residues" evidence="10">
    <location>
        <begin position="417"/>
        <end position="426"/>
    </location>
</feature>
<dbReference type="InterPro" id="IPR015760">
    <property type="entry name" value="TIF_IF2"/>
</dbReference>
<feature type="compositionally biased region" description="Basic and acidic residues" evidence="10">
    <location>
        <begin position="278"/>
        <end position="298"/>
    </location>
</feature>
<keyword evidence="5 7" id="KW-0648">Protein biosynthesis</keyword>
<dbReference type="Pfam" id="PF11987">
    <property type="entry name" value="IF-2"/>
    <property type="match status" value="1"/>
</dbReference>
<dbReference type="GO" id="GO:0003743">
    <property type="term" value="F:translation initiation factor activity"/>
    <property type="evidence" value="ECO:0007669"/>
    <property type="project" value="UniProtKB-KW"/>
</dbReference>
<keyword evidence="13" id="KW-1185">Reference proteome</keyword>
<dbReference type="Pfam" id="PF22042">
    <property type="entry name" value="EF-G_D2"/>
    <property type="match status" value="1"/>
</dbReference>
<dbReference type="Gene3D" id="3.40.50.300">
    <property type="entry name" value="P-loop containing nucleotide triphosphate hydrolases"/>
    <property type="match status" value="1"/>
</dbReference>
<dbReference type="CDD" id="cd01887">
    <property type="entry name" value="IF2_eIF5B"/>
    <property type="match status" value="1"/>
</dbReference>
<evidence type="ECO:0000256" key="6">
    <source>
        <dbReference type="ARBA" id="ARBA00023134"/>
    </source>
</evidence>
<keyword evidence="9" id="KW-0175">Coiled coil</keyword>
<evidence type="ECO:0000313" key="12">
    <source>
        <dbReference type="EMBL" id="MCC9643383.1"/>
    </source>
</evidence>
<comment type="subcellular location">
    <subcellularLocation>
        <location evidence="7">Cytoplasm</location>
    </subcellularLocation>
</comment>
<keyword evidence="3 7" id="KW-0396">Initiation factor</keyword>
<feature type="binding site" evidence="7">
    <location>
        <begin position="588"/>
        <end position="592"/>
    </location>
    <ligand>
        <name>GTP</name>
        <dbReference type="ChEBI" id="CHEBI:37565"/>
    </ligand>
</feature>
<dbReference type="InterPro" id="IPR006847">
    <property type="entry name" value="IF2_N"/>
</dbReference>
<evidence type="ECO:0000256" key="9">
    <source>
        <dbReference type="SAM" id="Coils"/>
    </source>
</evidence>
<keyword evidence="7" id="KW-0963">Cytoplasm</keyword>
<dbReference type="InterPro" id="IPR044145">
    <property type="entry name" value="IF2_II"/>
</dbReference>
<dbReference type="InterPro" id="IPR053905">
    <property type="entry name" value="EF-G-like_DII"/>
</dbReference>
<dbReference type="SUPFAM" id="SSF52540">
    <property type="entry name" value="P-loop containing nucleoside triphosphate hydrolases"/>
    <property type="match status" value="1"/>
</dbReference>
<dbReference type="InterPro" id="IPR036925">
    <property type="entry name" value="TIF_IF2_dom3_sf"/>
</dbReference>
<dbReference type="SUPFAM" id="SSF50447">
    <property type="entry name" value="Translation proteins"/>
    <property type="match status" value="2"/>
</dbReference>
<feature type="domain" description="Tr-type G" evidence="11">
    <location>
        <begin position="533"/>
        <end position="700"/>
    </location>
</feature>
<name>A0ABS8NII8_9BACT</name>
<accession>A0ABS8NII8</accession>
<dbReference type="NCBIfam" id="TIGR00487">
    <property type="entry name" value="IF-2"/>
    <property type="match status" value="1"/>
</dbReference>
<gene>
    <name evidence="7 12" type="primary">infB</name>
    <name evidence="12" type="ORF">LOC71_13950</name>
</gene>
<comment type="function">
    <text evidence="7 8">One of the essential components for the initiation of protein synthesis. Protects formylmethionyl-tRNA from spontaneous hydrolysis and promotes its binding to the 30S ribosomal subunits. Also involved in the hydrolysis of GTP during the formation of the 70S ribosomal complex.</text>
</comment>
<feature type="binding site" evidence="7">
    <location>
        <begin position="642"/>
        <end position="645"/>
    </location>
    <ligand>
        <name>GTP</name>
        <dbReference type="ChEBI" id="CHEBI:37565"/>
    </ligand>
</feature>
<keyword evidence="4 7" id="KW-0547">Nucleotide-binding</keyword>
<dbReference type="HAMAP" id="MF_00100_B">
    <property type="entry name" value="IF_2_B"/>
    <property type="match status" value="1"/>
</dbReference>
<dbReference type="CDD" id="cd03692">
    <property type="entry name" value="mtIF2_IVc"/>
    <property type="match status" value="1"/>
</dbReference>
<proteinExistence type="inferred from homology"/>
<evidence type="ECO:0000256" key="10">
    <source>
        <dbReference type="SAM" id="MobiDB-lite"/>
    </source>
</evidence>
<protein>
    <recommendedName>
        <fullName evidence="2 7">Translation initiation factor IF-2</fullName>
    </recommendedName>
</protein>
<organism evidence="12 13">
    <name type="scientific">Rhodopirellula halodulae</name>
    <dbReference type="NCBI Taxonomy" id="2894198"/>
    <lineage>
        <taxon>Bacteria</taxon>
        <taxon>Pseudomonadati</taxon>
        <taxon>Planctomycetota</taxon>
        <taxon>Planctomycetia</taxon>
        <taxon>Pirellulales</taxon>
        <taxon>Pirellulaceae</taxon>
        <taxon>Rhodopirellula</taxon>
    </lineage>
</organism>
<dbReference type="Gene3D" id="2.40.30.10">
    <property type="entry name" value="Translation factors"/>
    <property type="match status" value="2"/>
</dbReference>
<feature type="binding site" evidence="7">
    <location>
        <begin position="542"/>
        <end position="549"/>
    </location>
    <ligand>
        <name>GTP</name>
        <dbReference type="ChEBI" id="CHEBI:37565"/>
    </ligand>
</feature>
<dbReference type="PROSITE" id="PS51722">
    <property type="entry name" value="G_TR_2"/>
    <property type="match status" value="1"/>
</dbReference>
<evidence type="ECO:0000259" key="11">
    <source>
        <dbReference type="PROSITE" id="PS51722"/>
    </source>
</evidence>
<feature type="compositionally biased region" description="Low complexity" evidence="10">
    <location>
        <begin position="185"/>
        <end position="199"/>
    </location>
</feature>
<keyword evidence="6 7" id="KW-0342">GTP-binding</keyword>
<dbReference type="Pfam" id="PF04760">
    <property type="entry name" value="IF2_N"/>
    <property type="match status" value="2"/>
</dbReference>
<evidence type="ECO:0000256" key="7">
    <source>
        <dbReference type="HAMAP-Rule" id="MF_00100"/>
    </source>
</evidence>
<dbReference type="Gene3D" id="3.40.50.10050">
    <property type="entry name" value="Translation initiation factor IF- 2, domain 3"/>
    <property type="match status" value="1"/>
</dbReference>
<evidence type="ECO:0000256" key="4">
    <source>
        <dbReference type="ARBA" id="ARBA00022741"/>
    </source>
</evidence>
<dbReference type="RefSeq" id="WP_230274336.1">
    <property type="nucleotide sequence ID" value="NZ_JAJKFW010000024.1"/>
</dbReference>